<dbReference type="Gramene" id="evm.model.06.1694">
    <property type="protein sequence ID" value="cds.evm.model.06.1694"/>
    <property type="gene ID" value="evm.TU.06.1694"/>
</dbReference>
<dbReference type="EnsemblPlants" id="evm.model.06.1694">
    <property type="protein sequence ID" value="cds.evm.model.06.1694"/>
    <property type="gene ID" value="evm.TU.06.1694"/>
</dbReference>
<name>A0A803PVL7_CANSA</name>
<dbReference type="AlphaFoldDB" id="A0A803PVL7"/>
<organism evidence="1 2">
    <name type="scientific">Cannabis sativa</name>
    <name type="common">Hemp</name>
    <name type="synonym">Marijuana</name>
    <dbReference type="NCBI Taxonomy" id="3483"/>
    <lineage>
        <taxon>Eukaryota</taxon>
        <taxon>Viridiplantae</taxon>
        <taxon>Streptophyta</taxon>
        <taxon>Embryophyta</taxon>
        <taxon>Tracheophyta</taxon>
        <taxon>Spermatophyta</taxon>
        <taxon>Magnoliopsida</taxon>
        <taxon>eudicotyledons</taxon>
        <taxon>Gunneridae</taxon>
        <taxon>Pentapetalae</taxon>
        <taxon>rosids</taxon>
        <taxon>fabids</taxon>
        <taxon>Rosales</taxon>
        <taxon>Cannabaceae</taxon>
        <taxon>Cannabis</taxon>
    </lineage>
</organism>
<proteinExistence type="predicted"/>
<protein>
    <submittedName>
        <fullName evidence="1">Uncharacterized protein</fullName>
    </submittedName>
</protein>
<dbReference type="EMBL" id="UZAU01000617">
    <property type="status" value="NOT_ANNOTATED_CDS"/>
    <property type="molecule type" value="Genomic_DNA"/>
</dbReference>
<accession>A0A803PVL7</accession>
<dbReference type="Proteomes" id="UP000596661">
    <property type="component" value="Chromosome 6"/>
</dbReference>
<evidence type="ECO:0000313" key="2">
    <source>
        <dbReference type="Proteomes" id="UP000596661"/>
    </source>
</evidence>
<sequence>MAHNEGDDLILGVMQGGQTHSNIEKSLHDYVLLTLTRVQNSIRPLAVEANNFEIKPAILQMVQSTLQFSRLPTGRSSHSLG</sequence>
<reference evidence="1" key="2">
    <citation type="submission" date="2021-03" db="UniProtKB">
        <authorList>
            <consortium name="EnsemblPlants"/>
        </authorList>
    </citation>
    <scope>IDENTIFICATION</scope>
</reference>
<keyword evidence="2" id="KW-1185">Reference proteome</keyword>
<evidence type="ECO:0000313" key="1">
    <source>
        <dbReference type="EnsemblPlants" id="cds.evm.model.06.1694"/>
    </source>
</evidence>
<reference evidence="1" key="1">
    <citation type="submission" date="2018-11" db="EMBL/GenBank/DDBJ databases">
        <authorList>
            <person name="Grassa J C."/>
        </authorList>
    </citation>
    <scope>NUCLEOTIDE SEQUENCE [LARGE SCALE GENOMIC DNA]</scope>
</reference>